<dbReference type="FunFam" id="3.40.50.1220:FF:000029">
    <property type="entry name" value="NAD-dependent protein deacetylase sirtuin-6 isoform X2"/>
    <property type="match status" value="1"/>
</dbReference>
<evidence type="ECO:0000256" key="11">
    <source>
        <dbReference type="ARBA" id="ARBA00022695"/>
    </source>
</evidence>
<keyword evidence="9" id="KW-0328">Glycosyltransferase</keyword>
<dbReference type="GO" id="GO:0003723">
    <property type="term" value="F:RNA binding"/>
    <property type="evidence" value="ECO:0007669"/>
    <property type="project" value="UniProtKB-KW"/>
</dbReference>
<dbReference type="AlphaFoldDB" id="A0AA88Y9R9"/>
<evidence type="ECO:0000256" key="16">
    <source>
        <dbReference type="ARBA" id="ARBA00022843"/>
    </source>
</evidence>
<evidence type="ECO:0000256" key="15">
    <source>
        <dbReference type="ARBA" id="ARBA00022833"/>
    </source>
</evidence>
<name>A0AA88Y9R9_PINIB</name>
<dbReference type="InterPro" id="IPR003000">
    <property type="entry name" value="Sirtuin"/>
</dbReference>
<keyword evidence="18" id="KW-0694">RNA-binding</keyword>
<evidence type="ECO:0000256" key="3">
    <source>
        <dbReference type="ARBA" id="ARBA00004574"/>
    </source>
</evidence>
<dbReference type="EMBL" id="VSWD01000006">
    <property type="protein sequence ID" value="KAK3100799.1"/>
    <property type="molecule type" value="Genomic_DNA"/>
</dbReference>
<keyword evidence="23" id="KW-0539">Nucleus</keyword>
<dbReference type="GO" id="GO:0005783">
    <property type="term" value="C:endoplasmic reticulum"/>
    <property type="evidence" value="ECO:0007669"/>
    <property type="project" value="UniProtKB-SubCell"/>
</dbReference>
<dbReference type="GO" id="GO:0006974">
    <property type="term" value="P:DNA damage response"/>
    <property type="evidence" value="ECO:0007669"/>
    <property type="project" value="UniProtKB-KW"/>
</dbReference>
<keyword evidence="17" id="KW-0156">Chromatin regulator</keyword>
<dbReference type="PANTHER" id="PTHR11085">
    <property type="entry name" value="NAD-DEPENDENT PROTEIN DEACYLASE SIRTUIN-5, MITOCHONDRIAL-RELATED"/>
    <property type="match status" value="1"/>
</dbReference>
<evidence type="ECO:0000256" key="2">
    <source>
        <dbReference type="ARBA" id="ARBA00004240"/>
    </source>
</evidence>
<evidence type="ECO:0000256" key="31">
    <source>
        <dbReference type="ARBA" id="ARBA00071352"/>
    </source>
</evidence>
<evidence type="ECO:0000259" key="35">
    <source>
        <dbReference type="PROSITE" id="PS50305"/>
    </source>
</evidence>
<evidence type="ECO:0000256" key="7">
    <source>
        <dbReference type="ARBA" id="ARBA00022499"/>
    </source>
</evidence>
<comment type="subunit">
    <text evidence="30">Homodimer; binds to nucleosomes and DNA ends as a homodimer. Interacts with RELA; interferes with RELA binding to target DNA. Interacts with SMARCA5; promoting recruitment of SMARCA5/SNF2H to double-strand breaks (DSBs) sites. Interacts with the mTORC2 complex; preventing the ability of SIRT6 to deacetylate FOXO1. Interacts with the CLOCK-BMAL1 complex; recruited by the CLOCK-BMAL1 complex to regulate expression of clock-controlled genes. Interacts with CSNK2A2; preventing CSNK2A2 localization to the nucleus.</text>
</comment>
<dbReference type="GO" id="GO:0070403">
    <property type="term" value="F:NAD+ binding"/>
    <property type="evidence" value="ECO:0007669"/>
    <property type="project" value="InterPro"/>
</dbReference>
<comment type="caution">
    <text evidence="36">The sequence shown here is derived from an EMBL/GenBank/DDBJ whole genome shotgun (WGS) entry which is preliminary data.</text>
</comment>
<evidence type="ECO:0000256" key="8">
    <source>
        <dbReference type="ARBA" id="ARBA00022553"/>
    </source>
</evidence>
<keyword evidence="7" id="KW-1017">Isopeptide bond</keyword>
<evidence type="ECO:0000256" key="19">
    <source>
        <dbReference type="ARBA" id="ARBA00022895"/>
    </source>
</evidence>
<keyword evidence="6" id="KW-0217">Developmental protein</keyword>
<evidence type="ECO:0000256" key="34">
    <source>
        <dbReference type="PROSITE-ProRule" id="PRU00236"/>
    </source>
</evidence>
<evidence type="ECO:0000256" key="24">
    <source>
        <dbReference type="ARBA" id="ARBA00023315"/>
    </source>
</evidence>
<comment type="catalytic activity">
    <reaction evidence="29">
        <text>L-lysyl-[protein] + NAD(+) = N(6)-(ADP-D-ribosyl)-L-lysyl-[protein] + nicotinamide + H(+)</text>
        <dbReference type="Rhea" id="RHEA:58220"/>
        <dbReference type="Rhea" id="RHEA-COMP:9752"/>
        <dbReference type="Rhea" id="RHEA-COMP:15088"/>
        <dbReference type="ChEBI" id="CHEBI:15378"/>
        <dbReference type="ChEBI" id="CHEBI:17154"/>
        <dbReference type="ChEBI" id="CHEBI:29969"/>
        <dbReference type="ChEBI" id="CHEBI:57540"/>
        <dbReference type="ChEBI" id="CHEBI:142515"/>
    </reaction>
    <physiologicalReaction direction="left-to-right" evidence="29">
        <dbReference type="Rhea" id="RHEA:58221"/>
    </physiologicalReaction>
</comment>
<comment type="subcellular location">
    <subcellularLocation>
        <location evidence="3">Chromosome</location>
        <location evidence="3">Telomere</location>
    </subcellularLocation>
    <subcellularLocation>
        <location evidence="2">Endoplasmic reticulum</location>
    </subcellularLocation>
    <subcellularLocation>
        <location evidence="1">Nucleus</location>
    </subcellularLocation>
</comment>
<dbReference type="EC" id="2.3.1.286" evidence="4"/>
<dbReference type="Gene3D" id="2.20.28.200">
    <property type="match status" value="1"/>
</dbReference>
<evidence type="ECO:0000256" key="29">
    <source>
        <dbReference type="ARBA" id="ARBA00051286"/>
    </source>
</evidence>
<keyword evidence="21" id="KW-0520">NAD</keyword>
<dbReference type="GO" id="GO:0016757">
    <property type="term" value="F:glycosyltransferase activity"/>
    <property type="evidence" value="ECO:0007669"/>
    <property type="project" value="UniProtKB-KW"/>
</dbReference>
<evidence type="ECO:0000256" key="25">
    <source>
        <dbReference type="ARBA" id="ARBA00038170"/>
    </source>
</evidence>
<keyword evidence="19" id="KW-0779">Telomere</keyword>
<keyword evidence="24" id="KW-0012">Acyltransferase</keyword>
<keyword evidence="10" id="KW-0808">Transferase</keyword>
<organism evidence="36 37">
    <name type="scientific">Pinctada imbricata</name>
    <name type="common">Atlantic pearl-oyster</name>
    <name type="synonym">Pinctada martensii</name>
    <dbReference type="NCBI Taxonomy" id="66713"/>
    <lineage>
        <taxon>Eukaryota</taxon>
        <taxon>Metazoa</taxon>
        <taxon>Spiralia</taxon>
        <taxon>Lophotrochozoa</taxon>
        <taxon>Mollusca</taxon>
        <taxon>Bivalvia</taxon>
        <taxon>Autobranchia</taxon>
        <taxon>Pteriomorphia</taxon>
        <taxon>Pterioida</taxon>
        <taxon>Pterioidea</taxon>
        <taxon>Pteriidae</taxon>
        <taxon>Pinctada</taxon>
    </lineage>
</organism>
<evidence type="ECO:0000256" key="5">
    <source>
        <dbReference type="ARBA" id="ARBA00022454"/>
    </source>
</evidence>
<sequence length="479" mass="53059">MSVNYSAGLSPYEHKGKCGQPETFDTCDSVRDKVYQLAELVRNSKHLVVHTGAGISTSAGIPDFRGPKGVWTLEERGEIPNVDVTFEKARPTKTHMALVALEKAGIVKYVITQNIDGLHVRSGFPRNRLSELHGNMFVEECDKCGAQFIRANSVPTMALRPTGNPCTFTKSGGRLCRGRMHDTILDWEDSLPERDLEMADEHSKKADLSLTLGTSLQIVPSGNLPLRAKKNDGKLVIVNLQTTKHDKKADIKINTYVDDVMIQLCNSLGITIPEYTSPVVHLRSIHTKKEKKLKVFILDECLIPPVCKDEPQVKKKRKISVENNVKPDIGQSEIKAELKDMNVQLFTKTDLDPVIIDSQGANSQVDSVKLECDESGIKSEGTNHEPDHLCVMNNSQTLTSEQQDSNLSHIPYDHTPQEPPITTANIESTDFDQSPITASEIKTSETVKSSDQMITLTSMNAENEGCNHDKVSVENSFDL</sequence>
<dbReference type="InterPro" id="IPR026590">
    <property type="entry name" value="Ssirtuin_cat_dom"/>
</dbReference>
<dbReference type="Proteomes" id="UP001186944">
    <property type="component" value="Unassembled WGS sequence"/>
</dbReference>
<evidence type="ECO:0000313" key="37">
    <source>
        <dbReference type="Proteomes" id="UP001186944"/>
    </source>
</evidence>
<dbReference type="InterPro" id="IPR029035">
    <property type="entry name" value="DHS-like_NAD/FAD-binding_dom"/>
</dbReference>
<evidence type="ECO:0000313" key="36">
    <source>
        <dbReference type="EMBL" id="KAK3100799.1"/>
    </source>
</evidence>
<evidence type="ECO:0000256" key="14">
    <source>
        <dbReference type="ARBA" id="ARBA00022824"/>
    </source>
</evidence>
<keyword evidence="11" id="KW-0548">Nucleotidyltransferase</keyword>
<dbReference type="FunFam" id="3.40.50.1220:FF:000038">
    <property type="entry name" value="NAD-dependent protein deacetylase sirtuin-6 isoform X2"/>
    <property type="match status" value="1"/>
</dbReference>
<evidence type="ECO:0000256" key="21">
    <source>
        <dbReference type="ARBA" id="ARBA00023027"/>
    </source>
</evidence>
<dbReference type="InterPro" id="IPR050134">
    <property type="entry name" value="NAD-dep_sirtuin_deacylases"/>
</dbReference>
<dbReference type="Gene3D" id="3.40.50.1220">
    <property type="entry name" value="TPP-binding domain"/>
    <property type="match status" value="1"/>
</dbReference>
<evidence type="ECO:0000256" key="17">
    <source>
        <dbReference type="ARBA" id="ARBA00022853"/>
    </source>
</evidence>
<dbReference type="PROSITE" id="PS50305">
    <property type="entry name" value="SIRTUIN"/>
    <property type="match status" value="1"/>
</dbReference>
<evidence type="ECO:0000256" key="23">
    <source>
        <dbReference type="ARBA" id="ARBA00023242"/>
    </source>
</evidence>
<accession>A0AA88Y9R9</accession>
<evidence type="ECO:0000256" key="12">
    <source>
        <dbReference type="ARBA" id="ARBA00022723"/>
    </source>
</evidence>
<keyword evidence="8" id="KW-0597">Phosphoprotein</keyword>
<dbReference type="GO" id="GO:0046969">
    <property type="term" value="F:histone H3K9 deacetylase activity, NAD-dependent"/>
    <property type="evidence" value="ECO:0007669"/>
    <property type="project" value="TreeGrafter"/>
</dbReference>
<evidence type="ECO:0000256" key="13">
    <source>
        <dbReference type="ARBA" id="ARBA00022763"/>
    </source>
</evidence>
<keyword evidence="16" id="KW-0832">Ubl conjugation</keyword>
<keyword evidence="5" id="KW-0158">Chromosome</keyword>
<evidence type="ECO:0000256" key="6">
    <source>
        <dbReference type="ARBA" id="ARBA00022473"/>
    </source>
</evidence>
<evidence type="ECO:0000256" key="4">
    <source>
        <dbReference type="ARBA" id="ARBA00012928"/>
    </source>
</evidence>
<feature type="binding site" evidence="34">
    <location>
        <position position="166"/>
    </location>
    <ligand>
        <name>Zn(2+)</name>
        <dbReference type="ChEBI" id="CHEBI:29105"/>
    </ligand>
</feature>
<dbReference type="GO" id="GO:0000781">
    <property type="term" value="C:chromosome, telomeric region"/>
    <property type="evidence" value="ECO:0007669"/>
    <property type="project" value="UniProtKB-SubCell"/>
</dbReference>
<keyword evidence="22" id="KW-0238">DNA-binding</keyword>
<evidence type="ECO:0000256" key="30">
    <source>
        <dbReference type="ARBA" id="ARBA00066285"/>
    </source>
</evidence>
<dbReference type="GO" id="GO:0003714">
    <property type="term" value="F:transcription corepressor activity"/>
    <property type="evidence" value="ECO:0007669"/>
    <property type="project" value="TreeGrafter"/>
</dbReference>
<evidence type="ECO:0000256" key="32">
    <source>
        <dbReference type="ARBA" id="ARBA00076455"/>
    </source>
</evidence>
<feature type="domain" description="Deacetylase sirtuin-type" evidence="35">
    <location>
        <begin position="27"/>
        <end position="271"/>
    </location>
</feature>
<feature type="binding site" evidence="34">
    <location>
        <position position="176"/>
    </location>
    <ligand>
        <name>Zn(2+)</name>
        <dbReference type="ChEBI" id="CHEBI:29105"/>
    </ligand>
</feature>
<comment type="catalytic activity">
    <reaction evidence="27">
        <text>N(6)-tetradecanoyl-L-lysyl-[protein] + NAD(+) + H2O = 2''-O-tetradecanoyl-ADP-D-ribose + nicotinamide + L-lysyl-[protein]</text>
        <dbReference type="Rhea" id="RHEA:70567"/>
        <dbReference type="Rhea" id="RHEA-COMP:9752"/>
        <dbReference type="Rhea" id="RHEA-COMP:15437"/>
        <dbReference type="ChEBI" id="CHEBI:15377"/>
        <dbReference type="ChEBI" id="CHEBI:17154"/>
        <dbReference type="ChEBI" id="CHEBI:29969"/>
        <dbReference type="ChEBI" id="CHEBI:57540"/>
        <dbReference type="ChEBI" id="CHEBI:141129"/>
        <dbReference type="ChEBI" id="CHEBI:189674"/>
    </reaction>
    <physiologicalReaction direction="left-to-right" evidence="27">
        <dbReference type="Rhea" id="RHEA:70568"/>
    </physiologicalReaction>
</comment>
<evidence type="ECO:0000256" key="20">
    <source>
        <dbReference type="ARBA" id="ARBA00022990"/>
    </source>
</evidence>
<evidence type="ECO:0000256" key="10">
    <source>
        <dbReference type="ARBA" id="ARBA00022679"/>
    </source>
</evidence>
<evidence type="ECO:0000256" key="22">
    <source>
        <dbReference type="ARBA" id="ARBA00023125"/>
    </source>
</evidence>
<gene>
    <name evidence="36" type="ORF">FSP39_025465</name>
</gene>
<comment type="catalytic activity">
    <reaction evidence="26">
        <text>N(6)-hexadecanoyl-L-lysyl-[protein] + NAD(+) + H2O = 2''-O-hexadecanoyl-ADP-D-ribose + nicotinamide + L-lysyl-[protein]</text>
        <dbReference type="Rhea" id="RHEA:70563"/>
        <dbReference type="Rhea" id="RHEA-COMP:9752"/>
        <dbReference type="Rhea" id="RHEA-COMP:14175"/>
        <dbReference type="ChEBI" id="CHEBI:15377"/>
        <dbReference type="ChEBI" id="CHEBI:17154"/>
        <dbReference type="ChEBI" id="CHEBI:29969"/>
        <dbReference type="ChEBI" id="CHEBI:57540"/>
        <dbReference type="ChEBI" id="CHEBI:138936"/>
        <dbReference type="ChEBI" id="CHEBI:189673"/>
    </reaction>
    <physiologicalReaction direction="left-to-right" evidence="26">
        <dbReference type="Rhea" id="RHEA:70564"/>
    </physiologicalReaction>
</comment>
<evidence type="ECO:0000256" key="26">
    <source>
        <dbReference type="ARBA" id="ARBA00048378"/>
    </source>
</evidence>
<evidence type="ECO:0000256" key="27">
    <source>
        <dbReference type="ARBA" id="ARBA00048905"/>
    </source>
</evidence>
<keyword evidence="14" id="KW-0256">Endoplasmic reticulum</keyword>
<keyword evidence="37" id="KW-1185">Reference proteome</keyword>
<dbReference type="GO" id="GO:0000122">
    <property type="term" value="P:negative regulation of transcription by RNA polymerase II"/>
    <property type="evidence" value="ECO:0007669"/>
    <property type="project" value="TreeGrafter"/>
</dbReference>
<comment type="similarity">
    <text evidence="25">Belongs to the sirtuin family. Class IV subfamily.</text>
</comment>
<dbReference type="GO" id="GO:0016779">
    <property type="term" value="F:nucleotidyltransferase activity"/>
    <property type="evidence" value="ECO:0007669"/>
    <property type="project" value="UniProtKB-KW"/>
</dbReference>
<dbReference type="GO" id="GO:0046872">
    <property type="term" value="F:metal ion binding"/>
    <property type="evidence" value="ECO:0007669"/>
    <property type="project" value="UniProtKB-KW"/>
</dbReference>
<dbReference type="CDD" id="cd01410">
    <property type="entry name" value="SIRT7"/>
    <property type="match status" value="1"/>
</dbReference>
<evidence type="ECO:0000256" key="18">
    <source>
        <dbReference type="ARBA" id="ARBA00022884"/>
    </source>
</evidence>
<keyword evidence="15 34" id="KW-0862">Zinc</keyword>
<keyword evidence="12 34" id="KW-0479">Metal-binding</keyword>
<dbReference type="GO" id="GO:0003677">
    <property type="term" value="F:DNA binding"/>
    <property type="evidence" value="ECO:0007669"/>
    <property type="project" value="UniProtKB-KW"/>
</dbReference>
<reference evidence="36" key="1">
    <citation type="submission" date="2019-08" db="EMBL/GenBank/DDBJ databases">
        <title>The improved chromosome-level genome for the pearl oyster Pinctada fucata martensii using PacBio sequencing and Hi-C.</title>
        <authorList>
            <person name="Zheng Z."/>
        </authorList>
    </citation>
    <scope>NUCLEOTIDE SEQUENCE</scope>
    <source>
        <strain evidence="36">ZZ-2019</strain>
        <tissue evidence="36">Adductor muscle</tissue>
    </source>
</reference>
<evidence type="ECO:0000256" key="1">
    <source>
        <dbReference type="ARBA" id="ARBA00004123"/>
    </source>
</evidence>
<dbReference type="SUPFAM" id="SSF52467">
    <property type="entry name" value="DHS-like NAD/FAD-binding domain"/>
    <property type="match status" value="1"/>
</dbReference>
<keyword evidence="13" id="KW-0227">DNA damage</keyword>
<evidence type="ECO:0000256" key="9">
    <source>
        <dbReference type="ARBA" id="ARBA00022676"/>
    </source>
</evidence>
<feature type="active site" description="Proton acceptor" evidence="34">
    <location>
        <position position="133"/>
    </location>
</feature>
<dbReference type="PANTHER" id="PTHR11085:SF12">
    <property type="entry name" value="NAD-DEPENDENT PROTEIN DEACYLASE SIRTUIN-6"/>
    <property type="match status" value="1"/>
</dbReference>
<feature type="binding site" evidence="34">
    <location>
        <position position="144"/>
    </location>
    <ligand>
        <name>Zn(2+)</name>
        <dbReference type="ChEBI" id="CHEBI:29105"/>
    </ligand>
</feature>
<proteinExistence type="inferred from homology"/>
<dbReference type="Pfam" id="PF02146">
    <property type="entry name" value="SIR2"/>
    <property type="match status" value="1"/>
</dbReference>
<evidence type="ECO:0000256" key="33">
    <source>
        <dbReference type="ARBA" id="ARBA00083163"/>
    </source>
</evidence>
<comment type="catalytic activity">
    <reaction evidence="28">
        <text>L-arginyl-[protein] + NAD(+) = N(omega)-(ADP-D-ribosyl)-L-arginyl-[protein] + nicotinamide + H(+)</text>
        <dbReference type="Rhea" id="RHEA:19149"/>
        <dbReference type="Rhea" id="RHEA-COMP:10532"/>
        <dbReference type="Rhea" id="RHEA-COMP:15087"/>
        <dbReference type="ChEBI" id="CHEBI:15378"/>
        <dbReference type="ChEBI" id="CHEBI:17154"/>
        <dbReference type="ChEBI" id="CHEBI:29965"/>
        <dbReference type="ChEBI" id="CHEBI:57540"/>
        <dbReference type="ChEBI" id="CHEBI:142554"/>
    </reaction>
    <physiologicalReaction direction="left-to-right" evidence="28">
        <dbReference type="Rhea" id="RHEA:19150"/>
    </physiologicalReaction>
</comment>
<evidence type="ECO:0000256" key="28">
    <source>
        <dbReference type="ARBA" id="ARBA00050216"/>
    </source>
</evidence>
<protein>
    <recommendedName>
        <fullName evidence="31">NAD-dependent protein deacylase sirtuin-6</fullName>
        <ecNumber evidence="4">2.3.1.286</ecNumber>
    </recommendedName>
    <alternativeName>
        <fullName evidence="33">NAD-dependent protein deacetylase sirtuin-6</fullName>
    </alternativeName>
    <alternativeName>
        <fullName evidence="32">Protein mono-ADP-ribosyltransferase sirtuin-6</fullName>
    </alternativeName>
</protein>
<dbReference type="FunFam" id="2.20.28.200:FF:000001">
    <property type="entry name" value="NAD-dependent protein deacetylase sirtuin-6"/>
    <property type="match status" value="1"/>
</dbReference>
<dbReference type="GO" id="GO:0005634">
    <property type="term" value="C:nucleus"/>
    <property type="evidence" value="ECO:0007669"/>
    <property type="project" value="UniProtKB-SubCell"/>
</dbReference>
<keyword evidence="20" id="KW-0007">Acetylation</keyword>
<feature type="binding site" evidence="34">
    <location>
        <position position="141"/>
    </location>
    <ligand>
        <name>Zn(2+)</name>
        <dbReference type="ChEBI" id="CHEBI:29105"/>
    </ligand>
</feature>
<dbReference type="GO" id="GO:0140765">
    <property type="term" value="F:histone H3K56 deacetylase activity, NAD-dependent"/>
    <property type="evidence" value="ECO:0007669"/>
    <property type="project" value="UniProtKB-ARBA"/>
</dbReference>